<dbReference type="GO" id="GO:0004497">
    <property type="term" value="F:monooxygenase activity"/>
    <property type="evidence" value="ECO:0007669"/>
    <property type="project" value="InterPro"/>
</dbReference>
<dbReference type="PANTHER" id="PTHR47954:SF1">
    <property type="entry name" value="OS02G0217300 PROTEIN"/>
    <property type="match status" value="1"/>
</dbReference>
<dbReference type="AlphaFoldDB" id="A0A1E5VXU4"/>
<dbReference type="Proteomes" id="UP000095767">
    <property type="component" value="Unassembled WGS sequence"/>
</dbReference>
<dbReference type="PANTHER" id="PTHR47954">
    <property type="entry name" value="OS09G0275400 PROTEIN-RELATED"/>
    <property type="match status" value="1"/>
</dbReference>
<feature type="signal peptide" evidence="2">
    <location>
        <begin position="1"/>
        <end position="19"/>
    </location>
</feature>
<dbReference type="STRING" id="888268.A0A1E5VXU4"/>
<feature type="region of interest" description="Disordered" evidence="1">
    <location>
        <begin position="74"/>
        <end position="130"/>
    </location>
</feature>
<dbReference type="OrthoDB" id="693761at2759"/>
<feature type="compositionally biased region" description="Basic and acidic residues" evidence="1">
    <location>
        <begin position="74"/>
        <end position="87"/>
    </location>
</feature>
<comment type="caution">
    <text evidence="3">The sequence shown here is derived from an EMBL/GenBank/DDBJ whole genome shotgun (WGS) entry which is preliminary data.</text>
</comment>
<protein>
    <submittedName>
        <fullName evidence="3">Uncharacterized protein</fullName>
    </submittedName>
</protein>
<dbReference type="GO" id="GO:0020037">
    <property type="term" value="F:heme binding"/>
    <property type="evidence" value="ECO:0007669"/>
    <property type="project" value="InterPro"/>
</dbReference>
<dbReference type="GO" id="GO:0016705">
    <property type="term" value="F:oxidoreductase activity, acting on paired donors, with incorporation or reduction of molecular oxygen"/>
    <property type="evidence" value="ECO:0007669"/>
    <property type="project" value="InterPro"/>
</dbReference>
<keyword evidence="4" id="KW-1185">Reference proteome</keyword>
<evidence type="ECO:0000256" key="1">
    <source>
        <dbReference type="SAM" id="MobiDB-lite"/>
    </source>
</evidence>
<feature type="non-terminal residue" evidence="3">
    <location>
        <position position="1"/>
    </location>
</feature>
<gene>
    <name evidence="3" type="ORF">BAE44_0009054</name>
</gene>
<evidence type="ECO:0000313" key="4">
    <source>
        <dbReference type="Proteomes" id="UP000095767"/>
    </source>
</evidence>
<keyword evidence="2" id="KW-0732">Signal</keyword>
<feature type="chain" id="PRO_5009188659" evidence="2">
    <location>
        <begin position="20"/>
        <end position="130"/>
    </location>
</feature>
<name>A0A1E5VXU4_9POAL</name>
<evidence type="ECO:0000256" key="2">
    <source>
        <dbReference type="SAM" id="SignalP"/>
    </source>
</evidence>
<dbReference type="EMBL" id="LWDX02026665">
    <property type="protein sequence ID" value="OEL29927.1"/>
    <property type="molecule type" value="Genomic_DNA"/>
</dbReference>
<organism evidence="3 4">
    <name type="scientific">Dichanthelium oligosanthes</name>
    <dbReference type="NCBI Taxonomy" id="888268"/>
    <lineage>
        <taxon>Eukaryota</taxon>
        <taxon>Viridiplantae</taxon>
        <taxon>Streptophyta</taxon>
        <taxon>Embryophyta</taxon>
        <taxon>Tracheophyta</taxon>
        <taxon>Spermatophyta</taxon>
        <taxon>Magnoliopsida</taxon>
        <taxon>Liliopsida</taxon>
        <taxon>Poales</taxon>
        <taxon>Poaceae</taxon>
        <taxon>PACMAD clade</taxon>
        <taxon>Panicoideae</taxon>
        <taxon>Panicodae</taxon>
        <taxon>Paniceae</taxon>
        <taxon>Dichantheliinae</taxon>
        <taxon>Dichanthelium</taxon>
    </lineage>
</organism>
<dbReference type="SUPFAM" id="SSF48264">
    <property type="entry name" value="Cytochrome P450"/>
    <property type="match status" value="1"/>
</dbReference>
<proteinExistence type="predicted"/>
<reference evidence="3 4" key="1">
    <citation type="submission" date="2016-09" db="EMBL/GenBank/DDBJ databases">
        <title>The draft genome of Dichanthelium oligosanthes: A C3 panicoid grass species.</title>
        <authorList>
            <person name="Studer A.J."/>
            <person name="Schnable J.C."/>
            <person name="Brutnell T.P."/>
        </authorList>
    </citation>
    <scope>NUCLEOTIDE SEQUENCE [LARGE SCALE GENOMIC DNA]</scope>
    <source>
        <strain evidence="4">cv. Kellogg 1175</strain>
        <tissue evidence="3">Leaf</tissue>
    </source>
</reference>
<sequence length="130" mass="14650">LLALLPLLYFLFKFWKTFFGFHSHGLRLPPGPWQLSVIGSLHHLRGSLVHCALRDLSIRHGPLMFLKFGKVPVKDQNGDQRGGEQEPLKILSKNKAYVPISTPHKSGKTEASTSRKYSTNKTAAPKELYN</sequence>
<dbReference type="GO" id="GO:0005506">
    <property type="term" value="F:iron ion binding"/>
    <property type="evidence" value="ECO:0007669"/>
    <property type="project" value="InterPro"/>
</dbReference>
<feature type="compositionally biased region" description="Polar residues" evidence="1">
    <location>
        <begin position="109"/>
        <end position="122"/>
    </location>
</feature>
<accession>A0A1E5VXU4</accession>
<evidence type="ECO:0000313" key="3">
    <source>
        <dbReference type="EMBL" id="OEL29927.1"/>
    </source>
</evidence>
<dbReference type="InterPro" id="IPR036396">
    <property type="entry name" value="Cyt_P450_sf"/>
</dbReference>